<dbReference type="RefSeq" id="WP_131167142.1">
    <property type="nucleotide sequence ID" value="NZ_CANLBI010000001.1"/>
</dbReference>
<name>A0A4Q9KHK5_9ACTN</name>
<proteinExistence type="predicted"/>
<keyword evidence="2" id="KW-0501">Molybdenum cofactor biosynthesis</keyword>
<feature type="domain" description="MoaB/Mog" evidence="3">
    <location>
        <begin position="8"/>
        <end position="148"/>
    </location>
</feature>
<dbReference type="PANTHER" id="PTHR43764:SF1">
    <property type="entry name" value="MOLYBDOPTERIN MOLYBDOTRANSFERASE"/>
    <property type="match status" value="1"/>
</dbReference>
<dbReference type="GO" id="GO:0006777">
    <property type="term" value="P:Mo-molybdopterin cofactor biosynthetic process"/>
    <property type="evidence" value="ECO:0007669"/>
    <property type="project" value="UniProtKB-KW"/>
</dbReference>
<evidence type="ECO:0000256" key="1">
    <source>
        <dbReference type="ARBA" id="ARBA00005046"/>
    </source>
</evidence>
<dbReference type="EMBL" id="SDMQ01000002">
    <property type="protein sequence ID" value="TBT87356.1"/>
    <property type="molecule type" value="Genomic_DNA"/>
</dbReference>
<dbReference type="PANTHER" id="PTHR43764">
    <property type="entry name" value="MOLYBDENUM COFACTOR BIOSYNTHESIS"/>
    <property type="match status" value="1"/>
</dbReference>
<dbReference type="Pfam" id="PF00994">
    <property type="entry name" value="MoCF_biosynth"/>
    <property type="match status" value="1"/>
</dbReference>
<dbReference type="CDD" id="cd00886">
    <property type="entry name" value="MogA_MoaB"/>
    <property type="match status" value="1"/>
</dbReference>
<dbReference type="AlphaFoldDB" id="A0A4Q9KHK5"/>
<dbReference type="SUPFAM" id="SSF53218">
    <property type="entry name" value="Molybdenum cofactor biosynthesis proteins"/>
    <property type="match status" value="1"/>
</dbReference>
<dbReference type="Proteomes" id="UP000292373">
    <property type="component" value="Unassembled WGS sequence"/>
</dbReference>
<accession>A0A4Q9KHK5</accession>
<protein>
    <submittedName>
        <fullName evidence="4">MogA/MoaB family molybdenum cofactor biosynthesis protein</fullName>
    </submittedName>
</protein>
<reference evidence="4 5" key="1">
    <citation type="submission" date="2019-01" db="EMBL/GenBank/DDBJ databases">
        <title>Lactibacter flavus gen. nov., sp. nov., a novel bacterium of the family Propionibacteriaceae isolated from raw milk and dairy products.</title>
        <authorList>
            <person name="Huptas C."/>
            <person name="Wenning M."/>
            <person name="Breitenwieser F."/>
            <person name="Doll E."/>
            <person name="Von Neubeck M."/>
            <person name="Busse H.-J."/>
            <person name="Scherer S."/>
        </authorList>
    </citation>
    <scope>NUCLEOTIDE SEQUENCE [LARGE SCALE GENOMIC DNA]</scope>
    <source>
        <strain evidence="4 5">KCTC 33808</strain>
    </source>
</reference>
<organism evidence="4 5">
    <name type="scientific">Propioniciclava sinopodophylli</name>
    <dbReference type="NCBI Taxonomy" id="1837344"/>
    <lineage>
        <taxon>Bacteria</taxon>
        <taxon>Bacillati</taxon>
        <taxon>Actinomycetota</taxon>
        <taxon>Actinomycetes</taxon>
        <taxon>Propionibacteriales</taxon>
        <taxon>Propionibacteriaceae</taxon>
        <taxon>Propioniciclava</taxon>
    </lineage>
</organism>
<evidence type="ECO:0000313" key="5">
    <source>
        <dbReference type="Proteomes" id="UP000292373"/>
    </source>
</evidence>
<evidence type="ECO:0000256" key="2">
    <source>
        <dbReference type="ARBA" id="ARBA00023150"/>
    </source>
</evidence>
<dbReference type="NCBIfam" id="TIGR00177">
    <property type="entry name" value="molyb_syn"/>
    <property type="match status" value="1"/>
</dbReference>
<dbReference type="SMART" id="SM00852">
    <property type="entry name" value="MoCF_biosynth"/>
    <property type="match status" value="1"/>
</dbReference>
<keyword evidence="5" id="KW-1185">Reference proteome</keyword>
<sequence length="157" mass="15940">MPVRPHAHVVTVSDRCHAGERADASGPAAITLLAGAGYDVTSSVIPDGEQSVADALRAALASGARLVVTSGGTGLGPRDRTPEGTRGVLDREIPGIPELLRAWSGKPHAYLSRGLAGVAGDAVVVNLPGSPRAVTEGLEVVLPLVAHLLDQLDGGDH</sequence>
<dbReference type="InterPro" id="IPR036425">
    <property type="entry name" value="MoaB/Mog-like_dom_sf"/>
</dbReference>
<evidence type="ECO:0000259" key="3">
    <source>
        <dbReference type="SMART" id="SM00852"/>
    </source>
</evidence>
<dbReference type="InterPro" id="IPR051920">
    <property type="entry name" value="MPT_Adenylyltrnsfr/MoaC-Rel"/>
</dbReference>
<dbReference type="InterPro" id="IPR001453">
    <property type="entry name" value="MoaB/Mog_dom"/>
</dbReference>
<comment type="pathway">
    <text evidence="1">Cofactor biosynthesis; molybdopterin biosynthesis.</text>
</comment>
<gene>
    <name evidence="4" type="ORF">ET989_03345</name>
</gene>
<comment type="caution">
    <text evidence="4">The sequence shown here is derived from an EMBL/GenBank/DDBJ whole genome shotgun (WGS) entry which is preliminary data.</text>
</comment>
<dbReference type="OrthoDB" id="9794429at2"/>
<evidence type="ECO:0000313" key="4">
    <source>
        <dbReference type="EMBL" id="TBT87356.1"/>
    </source>
</evidence>
<dbReference type="Gene3D" id="3.40.980.10">
    <property type="entry name" value="MoaB/Mog-like domain"/>
    <property type="match status" value="1"/>
</dbReference>